<evidence type="ECO:0000313" key="7">
    <source>
        <dbReference type="EMBL" id="GAA2107876.1"/>
    </source>
</evidence>
<protein>
    <recommendedName>
        <fullName evidence="9">Sodium:proton antiporter</fullName>
    </recommendedName>
</protein>
<keyword evidence="5" id="KW-1133">Transmembrane helix</keyword>
<gene>
    <name evidence="7" type="ORF">GCM10009824_00700</name>
</gene>
<dbReference type="EMBL" id="BAAAQA010000001">
    <property type="protein sequence ID" value="GAA2107876.1"/>
    <property type="molecule type" value="Genomic_DNA"/>
</dbReference>
<dbReference type="PANTHER" id="PTHR34584:SF1">
    <property type="entry name" value="NA(+)_H(+) ANTIPORTER SUBUNIT E1"/>
    <property type="match status" value="1"/>
</dbReference>
<reference evidence="7 8" key="1">
    <citation type="journal article" date="2019" name="Int. J. Syst. Evol. Microbiol.">
        <title>The Global Catalogue of Microorganisms (GCM) 10K type strain sequencing project: providing services to taxonomists for standard genome sequencing and annotation.</title>
        <authorList>
            <consortium name="The Broad Institute Genomics Platform"/>
            <consortium name="The Broad Institute Genome Sequencing Center for Infectious Disease"/>
            <person name="Wu L."/>
            <person name="Ma J."/>
        </authorList>
    </citation>
    <scope>NUCLEOTIDE SEQUENCE [LARGE SCALE GENOMIC DNA]</scope>
    <source>
        <strain evidence="7 8">JCM 15914</strain>
    </source>
</reference>
<dbReference type="RefSeq" id="WP_344223092.1">
    <property type="nucleotide sequence ID" value="NZ_BAAAQA010000001.1"/>
</dbReference>
<proteinExistence type="inferred from homology"/>
<evidence type="ECO:0000256" key="6">
    <source>
        <dbReference type="ARBA" id="ARBA00023136"/>
    </source>
</evidence>
<evidence type="ECO:0000256" key="3">
    <source>
        <dbReference type="ARBA" id="ARBA00022475"/>
    </source>
</evidence>
<evidence type="ECO:0000256" key="2">
    <source>
        <dbReference type="ARBA" id="ARBA00006228"/>
    </source>
</evidence>
<comment type="similarity">
    <text evidence="2">Belongs to the CPA3 antiporters (TC 2.A.63) subunit E family.</text>
</comment>
<evidence type="ECO:0000313" key="8">
    <source>
        <dbReference type="Proteomes" id="UP001500166"/>
    </source>
</evidence>
<organism evidence="7 8">
    <name type="scientific">Kocuria atrinae</name>
    <dbReference type="NCBI Taxonomy" id="592377"/>
    <lineage>
        <taxon>Bacteria</taxon>
        <taxon>Bacillati</taxon>
        <taxon>Actinomycetota</taxon>
        <taxon>Actinomycetes</taxon>
        <taxon>Micrococcales</taxon>
        <taxon>Micrococcaceae</taxon>
        <taxon>Kocuria</taxon>
    </lineage>
</organism>
<keyword evidence="8" id="KW-1185">Reference proteome</keyword>
<evidence type="ECO:0008006" key="9">
    <source>
        <dbReference type="Google" id="ProtNLM"/>
    </source>
</evidence>
<evidence type="ECO:0000256" key="4">
    <source>
        <dbReference type="ARBA" id="ARBA00022692"/>
    </source>
</evidence>
<keyword evidence="6" id="KW-0472">Membrane</keyword>
<dbReference type="Proteomes" id="UP001500166">
    <property type="component" value="Unassembled WGS sequence"/>
</dbReference>
<name>A0ABN2X9S1_9MICC</name>
<accession>A0ABN2X9S1</accession>
<evidence type="ECO:0000256" key="5">
    <source>
        <dbReference type="ARBA" id="ARBA00022989"/>
    </source>
</evidence>
<keyword evidence="3" id="KW-1003">Cell membrane</keyword>
<evidence type="ECO:0000256" key="1">
    <source>
        <dbReference type="ARBA" id="ARBA00004651"/>
    </source>
</evidence>
<sequence length="133" mass="14477">MSWLTWPFRCIAFFLWFSKEMVTSSAAVLKDNLTPGQNSTPGITAFDSQCRNDYEITLLAALITLTPGTLTLGLNADSKVSQADVAGSSPAKTGPLTIYVHSLYSGSADATREELRDMETRMLRGIRREGAPS</sequence>
<comment type="subcellular location">
    <subcellularLocation>
        <location evidence="1">Cell membrane</location>
        <topology evidence="1">Multi-pass membrane protein</topology>
    </subcellularLocation>
</comment>
<dbReference type="PANTHER" id="PTHR34584">
    <property type="entry name" value="NA(+)/H(+) ANTIPORTER SUBUNIT E1"/>
    <property type="match status" value="1"/>
</dbReference>
<dbReference type="Pfam" id="PF01899">
    <property type="entry name" value="MNHE"/>
    <property type="match status" value="1"/>
</dbReference>
<keyword evidence="4" id="KW-0812">Transmembrane</keyword>
<comment type="caution">
    <text evidence="7">The sequence shown here is derived from an EMBL/GenBank/DDBJ whole genome shotgun (WGS) entry which is preliminary data.</text>
</comment>
<dbReference type="InterPro" id="IPR002758">
    <property type="entry name" value="Cation_antiport_E"/>
</dbReference>